<name>A0A6U5GRS7_9STRA</name>
<keyword evidence="2" id="KW-0472">Membrane</keyword>
<protein>
    <submittedName>
        <fullName evidence="3">Uncharacterized protein</fullName>
    </submittedName>
</protein>
<evidence type="ECO:0000313" key="4">
    <source>
        <dbReference type="EMBL" id="CAD8886588.1"/>
    </source>
</evidence>
<reference evidence="3" key="1">
    <citation type="submission" date="2021-01" db="EMBL/GenBank/DDBJ databases">
        <authorList>
            <person name="Corre E."/>
            <person name="Pelletier E."/>
            <person name="Niang G."/>
            <person name="Scheremetjew M."/>
            <person name="Finn R."/>
            <person name="Kale V."/>
            <person name="Holt S."/>
            <person name="Cochrane G."/>
            <person name="Meng A."/>
            <person name="Brown T."/>
            <person name="Cohen L."/>
        </authorList>
    </citation>
    <scope>NUCLEOTIDE SEQUENCE</scope>
    <source>
        <strain evidence="3">308</strain>
    </source>
</reference>
<gene>
    <name evidence="3" type="ORF">CHYS00102_LOCUS13785</name>
    <name evidence="4" type="ORF">CHYS00102_LOCUS13786</name>
</gene>
<feature type="transmembrane region" description="Helical" evidence="2">
    <location>
        <begin position="136"/>
        <end position="156"/>
    </location>
</feature>
<organism evidence="3">
    <name type="scientific">Corethron hystrix</name>
    <dbReference type="NCBI Taxonomy" id="216773"/>
    <lineage>
        <taxon>Eukaryota</taxon>
        <taxon>Sar</taxon>
        <taxon>Stramenopiles</taxon>
        <taxon>Ochrophyta</taxon>
        <taxon>Bacillariophyta</taxon>
        <taxon>Coscinodiscophyceae</taxon>
        <taxon>Corethrophycidae</taxon>
        <taxon>Corethrales</taxon>
        <taxon>Corethraceae</taxon>
        <taxon>Corethron</taxon>
    </lineage>
</organism>
<feature type="compositionally biased region" description="Basic residues" evidence="1">
    <location>
        <begin position="231"/>
        <end position="240"/>
    </location>
</feature>
<dbReference type="EMBL" id="HBFR01018977">
    <property type="protein sequence ID" value="CAD8886588.1"/>
    <property type="molecule type" value="Transcribed_RNA"/>
</dbReference>
<dbReference type="InterPro" id="IPR026721">
    <property type="entry name" value="TMEM18"/>
</dbReference>
<feature type="transmembrane region" description="Helical" evidence="2">
    <location>
        <begin position="176"/>
        <end position="197"/>
    </location>
</feature>
<feature type="region of interest" description="Disordered" evidence="1">
    <location>
        <begin position="219"/>
        <end position="240"/>
    </location>
</feature>
<proteinExistence type="predicted"/>
<evidence type="ECO:0000313" key="3">
    <source>
        <dbReference type="EMBL" id="CAD8886587.1"/>
    </source>
</evidence>
<dbReference type="AlphaFoldDB" id="A0A6U5GRS7"/>
<dbReference type="EMBL" id="HBFR01018976">
    <property type="protein sequence ID" value="CAD8886587.1"/>
    <property type="molecule type" value="Transcribed_RNA"/>
</dbReference>
<keyword evidence="2" id="KW-0812">Transmembrane</keyword>
<keyword evidence="2" id="KW-1133">Transmembrane helix</keyword>
<feature type="transmembrane region" description="Helical" evidence="2">
    <location>
        <begin position="111"/>
        <end position="129"/>
    </location>
</feature>
<evidence type="ECO:0000256" key="1">
    <source>
        <dbReference type="SAM" id="MobiDB-lite"/>
    </source>
</evidence>
<sequence>MATKLWESMVQQADQFVEAVEEVTSVLFKSTSDTHSEGAEKASPIPDIDVSEIFGNDATADASAEAAEQHGSSLMGAADNVLRDAFAGSVGPQTFREHIAAFSSAINWGEPFIRCLLALHVVMILLAVIFSRKKIFGGQVATFGLLATLVWRTEWLNTYGAAHWRDFATQNYFDKGGVFVGVMYAAPLMLICLCMIIDMVHEASGLLVQVKRLEIKKKEQKNMNGTENPKKVKRRSKKED</sequence>
<dbReference type="Pfam" id="PF14770">
    <property type="entry name" value="TMEM18"/>
    <property type="match status" value="1"/>
</dbReference>
<accession>A0A6U5GRS7</accession>
<evidence type="ECO:0000256" key="2">
    <source>
        <dbReference type="SAM" id="Phobius"/>
    </source>
</evidence>